<dbReference type="EMBL" id="JAIWOZ010000002">
    <property type="protein sequence ID" value="KAH6608480.1"/>
    <property type="molecule type" value="Genomic_DNA"/>
</dbReference>
<evidence type="ECO:0000256" key="2">
    <source>
        <dbReference type="SAM" id="Phobius"/>
    </source>
</evidence>
<feature type="transmembrane region" description="Helical" evidence="2">
    <location>
        <begin position="84"/>
        <end position="101"/>
    </location>
</feature>
<feature type="compositionally biased region" description="Basic and acidic residues" evidence="1">
    <location>
        <begin position="132"/>
        <end position="144"/>
    </location>
</feature>
<gene>
    <name evidence="3" type="ORF">Trco_001826</name>
</gene>
<protein>
    <submittedName>
        <fullName evidence="3">Uncharacterized protein</fullName>
    </submittedName>
</protein>
<accession>A0A9P8QLG5</accession>
<comment type="caution">
    <text evidence="3">The sequence shown here is derived from an EMBL/GenBank/DDBJ whole genome shotgun (WGS) entry which is preliminary data.</text>
</comment>
<keyword evidence="2" id="KW-0472">Membrane</keyword>
<evidence type="ECO:0000313" key="3">
    <source>
        <dbReference type="EMBL" id="KAH6608480.1"/>
    </source>
</evidence>
<organism evidence="3 4">
    <name type="scientific">Trichoderma cornu-damae</name>
    <dbReference type="NCBI Taxonomy" id="654480"/>
    <lineage>
        <taxon>Eukaryota</taxon>
        <taxon>Fungi</taxon>
        <taxon>Dikarya</taxon>
        <taxon>Ascomycota</taxon>
        <taxon>Pezizomycotina</taxon>
        <taxon>Sordariomycetes</taxon>
        <taxon>Hypocreomycetidae</taxon>
        <taxon>Hypocreales</taxon>
        <taxon>Hypocreaceae</taxon>
        <taxon>Trichoderma</taxon>
    </lineage>
</organism>
<dbReference type="AlphaFoldDB" id="A0A9P8QLG5"/>
<evidence type="ECO:0000313" key="4">
    <source>
        <dbReference type="Proteomes" id="UP000827724"/>
    </source>
</evidence>
<evidence type="ECO:0000256" key="1">
    <source>
        <dbReference type="SAM" id="MobiDB-lite"/>
    </source>
</evidence>
<name>A0A9P8QLG5_9HYPO</name>
<keyword evidence="2" id="KW-1133">Transmembrane helix</keyword>
<feature type="region of interest" description="Disordered" evidence="1">
    <location>
        <begin position="132"/>
        <end position="167"/>
    </location>
</feature>
<sequence length="248" mass="27223">MTQTASRQKSLDEPGTNRRRALKYEIGSILLLFLGEIDVRGHNDLSRLDDDVGGVNGVFLFQFGVGIGIGFQIRGVSLFAAARILWLGFACGSLWGLLLGLPTTKDGIGLPQIFGGPPVNGKAAFKIVDEERRAEHQRTAQQHDGDEEPSDLDEGRIDHGQQGRRASRRMYRFRQRHDGRGRGAGQGATKPFDVFEMITEQEKLGHAAADDGGEDLSPEGISRLRQRRFNGIKFKDSGGALKRTPNIG</sequence>
<dbReference type="Proteomes" id="UP000827724">
    <property type="component" value="Unassembled WGS sequence"/>
</dbReference>
<reference evidence="3" key="1">
    <citation type="submission" date="2021-08" db="EMBL/GenBank/DDBJ databases">
        <title>Chromosome-Level Trichoderma cornu-damae using Hi-C Data.</title>
        <authorList>
            <person name="Kim C.S."/>
        </authorList>
    </citation>
    <scope>NUCLEOTIDE SEQUENCE</scope>
    <source>
        <strain evidence="3">KA19-0412C</strain>
    </source>
</reference>
<proteinExistence type="predicted"/>
<feature type="transmembrane region" description="Helical" evidence="2">
    <location>
        <begin position="59"/>
        <end position="77"/>
    </location>
</feature>
<keyword evidence="4" id="KW-1185">Reference proteome</keyword>
<keyword evidence="2" id="KW-0812">Transmembrane</keyword>